<dbReference type="Proteomes" id="UP000644699">
    <property type="component" value="Unassembled WGS sequence"/>
</dbReference>
<gene>
    <name evidence="1" type="ORF">GCM10011390_35370</name>
</gene>
<dbReference type="AlphaFoldDB" id="A0A916ZU10"/>
<reference evidence="1" key="2">
    <citation type="submission" date="2020-09" db="EMBL/GenBank/DDBJ databases">
        <authorList>
            <person name="Sun Q."/>
            <person name="Zhou Y."/>
        </authorList>
    </citation>
    <scope>NUCLEOTIDE SEQUENCE</scope>
    <source>
        <strain evidence="1">CGMCC 1.15367</strain>
    </source>
</reference>
<dbReference type="RefSeq" id="WP_188910857.1">
    <property type="nucleotide sequence ID" value="NZ_BMIQ01000006.1"/>
</dbReference>
<protein>
    <submittedName>
        <fullName evidence="1">Uncharacterized protein</fullName>
    </submittedName>
</protein>
<name>A0A916ZU10_9HYPH</name>
<comment type="caution">
    <text evidence="1">The sequence shown here is derived from an EMBL/GenBank/DDBJ whole genome shotgun (WGS) entry which is preliminary data.</text>
</comment>
<sequence>MSDPFADAPSPCIDICKYKRQGRCIGCSMTKMEKDSFPHSGSGEAKRRFFETLIARLEAEHKNPAFWVASYRRKCEREGVPCPLDDLAET</sequence>
<dbReference type="Pfam" id="PF06945">
    <property type="entry name" value="DUF1289"/>
    <property type="match status" value="1"/>
</dbReference>
<dbReference type="InterPro" id="IPR010710">
    <property type="entry name" value="DUF1289"/>
</dbReference>
<reference evidence="1" key="1">
    <citation type="journal article" date="2014" name="Int. J. Syst. Evol. Microbiol.">
        <title>Complete genome sequence of Corynebacterium casei LMG S-19264T (=DSM 44701T), isolated from a smear-ripened cheese.</title>
        <authorList>
            <consortium name="US DOE Joint Genome Institute (JGI-PGF)"/>
            <person name="Walter F."/>
            <person name="Albersmeier A."/>
            <person name="Kalinowski J."/>
            <person name="Ruckert C."/>
        </authorList>
    </citation>
    <scope>NUCLEOTIDE SEQUENCE</scope>
    <source>
        <strain evidence="1">CGMCC 1.15367</strain>
    </source>
</reference>
<organism evidence="1 2">
    <name type="scientific">Aureimonas endophytica</name>
    <dbReference type="NCBI Taxonomy" id="2027858"/>
    <lineage>
        <taxon>Bacteria</taxon>
        <taxon>Pseudomonadati</taxon>
        <taxon>Pseudomonadota</taxon>
        <taxon>Alphaproteobacteria</taxon>
        <taxon>Hyphomicrobiales</taxon>
        <taxon>Aurantimonadaceae</taxon>
        <taxon>Aureimonas</taxon>
    </lineage>
</organism>
<dbReference type="EMBL" id="BMIQ01000006">
    <property type="protein sequence ID" value="GGE13206.1"/>
    <property type="molecule type" value="Genomic_DNA"/>
</dbReference>
<keyword evidence="2" id="KW-1185">Reference proteome</keyword>
<evidence type="ECO:0000313" key="2">
    <source>
        <dbReference type="Proteomes" id="UP000644699"/>
    </source>
</evidence>
<proteinExistence type="predicted"/>
<accession>A0A916ZU10</accession>
<evidence type="ECO:0000313" key="1">
    <source>
        <dbReference type="EMBL" id="GGE13206.1"/>
    </source>
</evidence>